<feature type="transmembrane region" description="Helical" evidence="5">
    <location>
        <begin position="196"/>
        <end position="215"/>
    </location>
</feature>
<dbReference type="EMBL" id="CAVLEF010000265">
    <property type="protein sequence ID" value="CAK1554018.1"/>
    <property type="molecule type" value="Genomic_DNA"/>
</dbReference>
<evidence type="ECO:0000256" key="3">
    <source>
        <dbReference type="ARBA" id="ARBA00022989"/>
    </source>
</evidence>
<dbReference type="PANTHER" id="PTHR22950">
    <property type="entry name" value="AMINO ACID TRANSPORTER"/>
    <property type="match status" value="1"/>
</dbReference>
<dbReference type="GO" id="GO:0005774">
    <property type="term" value="C:vacuolar membrane"/>
    <property type="evidence" value="ECO:0007669"/>
    <property type="project" value="TreeGrafter"/>
</dbReference>
<evidence type="ECO:0000256" key="2">
    <source>
        <dbReference type="ARBA" id="ARBA00022692"/>
    </source>
</evidence>
<feature type="transmembrane region" description="Helical" evidence="5">
    <location>
        <begin position="118"/>
        <end position="138"/>
    </location>
</feature>
<feature type="transmembrane region" description="Helical" evidence="5">
    <location>
        <begin position="159"/>
        <end position="176"/>
    </location>
</feature>
<sequence length="377" mass="40914">WVGVPLIILMCLAAAFSGKVLGDCWTMVESRNPNMRTRKRNPYAIIASEALGSMWSVVVSLALVVTQFGMSVVYLLLAAQIIEQIFLSLMPNVTICIWYLVVAAGVSPLLLFGTPRDFSMLGFVAFVSTVVACLLYFIQMMNDIKPFVFRWGIHGFTDFFLAFGTIMFAFGGASSFPTIQNDMTDRSKFNTSLKYSFAAILALYLPITIAGYAVYGEAVAPNVSASLSATPLTLVGNVLMTVHLLAAFIILVNPVCQELEELYNVPAESVGYRTLVRLSIIGGILFIGESIPRFYTILALVGGTTIALLTFVLPSYCYLSLLSKGPAEGQPPFASSNWTKLFCWEVIVVGVVGGAFATYSALSAIFSTAQAVPCYLR</sequence>
<comment type="subcellular location">
    <subcellularLocation>
        <location evidence="1">Membrane</location>
        <topology evidence="1">Multi-pass membrane protein</topology>
    </subcellularLocation>
</comment>
<keyword evidence="9" id="KW-1185">Reference proteome</keyword>
<feature type="chain" id="PRO_5043426954" description="Amino acid transporter transmembrane domain-containing protein" evidence="6">
    <location>
        <begin position="23"/>
        <end position="377"/>
    </location>
</feature>
<organism evidence="8 9">
    <name type="scientific">Leptosia nina</name>
    <dbReference type="NCBI Taxonomy" id="320188"/>
    <lineage>
        <taxon>Eukaryota</taxon>
        <taxon>Metazoa</taxon>
        <taxon>Ecdysozoa</taxon>
        <taxon>Arthropoda</taxon>
        <taxon>Hexapoda</taxon>
        <taxon>Insecta</taxon>
        <taxon>Pterygota</taxon>
        <taxon>Neoptera</taxon>
        <taxon>Endopterygota</taxon>
        <taxon>Lepidoptera</taxon>
        <taxon>Glossata</taxon>
        <taxon>Ditrysia</taxon>
        <taxon>Papilionoidea</taxon>
        <taxon>Pieridae</taxon>
        <taxon>Pierinae</taxon>
        <taxon>Leptosia</taxon>
    </lineage>
</organism>
<dbReference type="PANTHER" id="PTHR22950:SF703">
    <property type="entry name" value="AMINO ACID TRANSPORTER TRANSMEMBRANE DOMAIN-CONTAINING PROTEIN"/>
    <property type="match status" value="1"/>
</dbReference>
<evidence type="ECO:0000256" key="5">
    <source>
        <dbReference type="SAM" id="Phobius"/>
    </source>
</evidence>
<feature type="non-terminal residue" evidence="8">
    <location>
        <position position="1"/>
    </location>
</feature>
<keyword evidence="3 5" id="KW-1133">Transmembrane helix</keyword>
<evidence type="ECO:0000256" key="4">
    <source>
        <dbReference type="ARBA" id="ARBA00023136"/>
    </source>
</evidence>
<feature type="domain" description="Amino acid transporter transmembrane" evidence="7">
    <location>
        <begin position="1"/>
        <end position="359"/>
    </location>
</feature>
<accession>A0AAV1JWV6</accession>
<dbReference type="AlphaFoldDB" id="A0AAV1JWV6"/>
<comment type="caution">
    <text evidence="8">The sequence shown here is derived from an EMBL/GenBank/DDBJ whole genome shotgun (WGS) entry which is preliminary data.</text>
</comment>
<name>A0AAV1JWV6_9NEOP</name>
<dbReference type="Gene3D" id="1.20.1740.10">
    <property type="entry name" value="Amino acid/polyamine transporter I"/>
    <property type="match status" value="1"/>
</dbReference>
<evidence type="ECO:0000313" key="9">
    <source>
        <dbReference type="Proteomes" id="UP001497472"/>
    </source>
</evidence>
<keyword evidence="4 5" id="KW-0472">Membrane</keyword>
<feature type="signal peptide" evidence="6">
    <location>
        <begin position="1"/>
        <end position="22"/>
    </location>
</feature>
<gene>
    <name evidence="8" type="ORF">LNINA_LOCUS12968</name>
</gene>
<dbReference type="Proteomes" id="UP001497472">
    <property type="component" value="Unassembled WGS sequence"/>
</dbReference>
<feature type="transmembrane region" description="Helical" evidence="5">
    <location>
        <begin position="54"/>
        <end position="77"/>
    </location>
</feature>
<feature type="transmembrane region" description="Helical" evidence="5">
    <location>
        <begin position="227"/>
        <end position="250"/>
    </location>
</feature>
<reference evidence="8 9" key="1">
    <citation type="submission" date="2023-11" db="EMBL/GenBank/DDBJ databases">
        <authorList>
            <person name="Okamura Y."/>
        </authorList>
    </citation>
    <scope>NUCLEOTIDE SEQUENCE [LARGE SCALE GENOMIC DNA]</scope>
</reference>
<evidence type="ECO:0000313" key="8">
    <source>
        <dbReference type="EMBL" id="CAK1554018.1"/>
    </source>
</evidence>
<evidence type="ECO:0000259" key="7">
    <source>
        <dbReference type="Pfam" id="PF01490"/>
    </source>
</evidence>
<feature type="transmembrane region" description="Helical" evidence="5">
    <location>
        <begin position="294"/>
        <end position="321"/>
    </location>
</feature>
<evidence type="ECO:0000256" key="6">
    <source>
        <dbReference type="SAM" id="SignalP"/>
    </source>
</evidence>
<feature type="transmembrane region" description="Helical" evidence="5">
    <location>
        <begin position="89"/>
        <end position="112"/>
    </location>
</feature>
<feature type="transmembrane region" description="Helical" evidence="5">
    <location>
        <begin position="341"/>
        <end position="362"/>
    </location>
</feature>
<dbReference type="Pfam" id="PF01490">
    <property type="entry name" value="Aa_trans"/>
    <property type="match status" value="1"/>
</dbReference>
<keyword evidence="6" id="KW-0732">Signal</keyword>
<keyword evidence="2 5" id="KW-0812">Transmembrane</keyword>
<dbReference type="InterPro" id="IPR013057">
    <property type="entry name" value="AA_transpt_TM"/>
</dbReference>
<proteinExistence type="predicted"/>
<evidence type="ECO:0000256" key="1">
    <source>
        <dbReference type="ARBA" id="ARBA00004141"/>
    </source>
</evidence>
<protein>
    <recommendedName>
        <fullName evidence="7">Amino acid transporter transmembrane domain-containing protein</fullName>
    </recommendedName>
</protein>
<dbReference type="GO" id="GO:0015179">
    <property type="term" value="F:L-amino acid transmembrane transporter activity"/>
    <property type="evidence" value="ECO:0007669"/>
    <property type="project" value="TreeGrafter"/>
</dbReference>